<evidence type="ECO:0000256" key="2">
    <source>
        <dbReference type="ARBA" id="ARBA00022692"/>
    </source>
</evidence>
<dbReference type="Proteomes" id="UP000509510">
    <property type="component" value="Chromosome I"/>
</dbReference>
<feature type="transmembrane region" description="Helical" evidence="7">
    <location>
        <begin position="7"/>
        <end position="25"/>
    </location>
</feature>
<evidence type="ECO:0000256" key="6">
    <source>
        <dbReference type="SAM" id="MobiDB-lite"/>
    </source>
</evidence>
<keyword evidence="2 7" id="KW-0812">Transmembrane</keyword>
<feature type="region of interest" description="Disordered" evidence="6">
    <location>
        <begin position="111"/>
        <end position="133"/>
    </location>
</feature>
<dbReference type="OrthoDB" id="4221392at2759"/>
<dbReference type="RefSeq" id="XP_035341227.1">
    <property type="nucleotide sequence ID" value="XM_035485334.1"/>
</dbReference>
<evidence type="ECO:0000313" key="10">
    <source>
        <dbReference type="Proteomes" id="UP000509510"/>
    </source>
</evidence>
<evidence type="ECO:0000256" key="7">
    <source>
        <dbReference type="SAM" id="Phobius"/>
    </source>
</evidence>
<dbReference type="PANTHER" id="PTHR33048:SF161">
    <property type="entry name" value="INTEGRAL MEMBRANE PROTEIN"/>
    <property type="match status" value="1"/>
</dbReference>
<dbReference type="AlphaFoldDB" id="A0A7H8QMF7"/>
<evidence type="ECO:0000256" key="3">
    <source>
        <dbReference type="ARBA" id="ARBA00022989"/>
    </source>
</evidence>
<keyword evidence="3 7" id="KW-1133">Transmembrane helix</keyword>
<dbReference type="KEGG" id="trg:TRUGW13939_02140"/>
<feature type="transmembrane region" description="Helical" evidence="7">
    <location>
        <begin position="37"/>
        <end position="55"/>
    </location>
</feature>
<dbReference type="EMBL" id="CP055898">
    <property type="protein sequence ID" value="QKX55048.1"/>
    <property type="molecule type" value="Genomic_DNA"/>
</dbReference>
<dbReference type="Pfam" id="PF20684">
    <property type="entry name" value="Fung_rhodopsin"/>
    <property type="match status" value="1"/>
</dbReference>
<evidence type="ECO:0000256" key="1">
    <source>
        <dbReference type="ARBA" id="ARBA00004141"/>
    </source>
</evidence>
<comment type="subcellular location">
    <subcellularLocation>
        <location evidence="1">Membrane</location>
        <topology evidence="1">Multi-pass membrane protein</topology>
    </subcellularLocation>
</comment>
<comment type="similarity">
    <text evidence="5">Belongs to the SAT4 family.</text>
</comment>
<keyword evidence="10" id="KW-1185">Reference proteome</keyword>
<evidence type="ECO:0000313" key="9">
    <source>
        <dbReference type="EMBL" id="QKX55048.1"/>
    </source>
</evidence>
<organism evidence="9 10">
    <name type="scientific">Talaromyces rugulosus</name>
    <name type="common">Penicillium rugulosum</name>
    <dbReference type="NCBI Taxonomy" id="121627"/>
    <lineage>
        <taxon>Eukaryota</taxon>
        <taxon>Fungi</taxon>
        <taxon>Dikarya</taxon>
        <taxon>Ascomycota</taxon>
        <taxon>Pezizomycotina</taxon>
        <taxon>Eurotiomycetes</taxon>
        <taxon>Eurotiomycetidae</taxon>
        <taxon>Eurotiales</taxon>
        <taxon>Trichocomaceae</taxon>
        <taxon>Talaromyces</taxon>
        <taxon>Talaromyces sect. Islandici</taxon>
    </lineage>
</organism>
<dbReference type="GO" id="GO:0016020">
    <property type="term" value="C:membrane"/>
    <property type="evidence" value="ECO:0007669"/>
    <property type="project" value="UniProtKB-SubCell"/>
</dbReference>
<dbReference type="InterPro" id="IPR052337">
    <property type="entry name" value="SAT4-like"/>
</dbReference>
<protein>
    <recommendedName>
        <fullName evidence="8">Rhodopsin domain-containing protein</fullName>
    </recommendedName>
</protein>
<evidence type="ECO:0000259" key="8">
    <source>
        <dbReference type="Pfam" id="PF20684"/>
    </source>
</evidence>
<accession>A0A7H8QMF7</accession>
<keyword evidence="4 7" id="KW-0472">Membrane</keyword>
<sequence>MYIINGIGNMILDVAVLALPLPTIWKLKLPTAQKLGLAVIFSLGVFVTIISVLRIKALLAVDFEDITWSLPGGLEWTCLEESIALVNANLPFLRSILKYITPKAFSRQWASGYQPRRSTNRKTDNTTGDETEGTFSLVDKSSQYLELSDVGTGHESH</sequence>
<dbReference type="GeneID" id="55989649"/>
<dbReference type="InterPro" id="IPR049326">
    <property type="entry name" value="Rhodopsin_dom_fungi"/>
</dbReference>
<name>A0A7H8QMF7_TALRU</name>
<evidence type="ECO:0000256" key="5">
    <source>
        <dbReference type="ARBA" id="ARBA00038359"/>
    </source>
</evidence>
<reference evidence="10" key="1">
    <citation type="submission" date="2020-06" db="EMBL/GenBank/DDBJ databases">
        <title>A chromosome-scale genome assembly of Talaromyces rugulosus W13939.</title>
        <authorList>
            <person name="Wang B."/>
            <person name="Guo L."/>
            <person name="Ye K."/>
            <person name="Wang L."/>
        </authorList>
    </citation>
    <scope>NUCLEOTIDE SEQUENCE [LARGE SCALE GENOMIC DNA]</scope>
    <source>
        <strain evidence="10">W13939</strain>
    </source>
</reference>
<dbReference type="PANTHER" id="PTHR33048">
    <property type="entry name" value="PTH11-LIKE INTEGRAL MEMBRANE PROTEIN (AFU_ORTHOLOGUE AFUA_5G11245)"/>
    <property type="match status" value="1"/>
</dbReference>
<feature type="domain" description="Rhodopsin" evidence="8">
    <location>
        <begin position="2"/>
        <end position="98"/>
    </location>
</feature>
<gene>
    <name evidence="9" type="ORF">TRUGW13939_02140</name>
</gene>
<proteinExistence type="inferred from homology"/>
<evidence type="ECO:0000256" key="4">
    <source>
        <dbReference type="ARBA" id="ARBA00023136"/>
    </source>
</evidence>